<feature type="domain" description="Ig-like" evidence="4">
    <location>
        <begin position="5400"/>
        <end position="5534"/>
    </location>
</feature>
<comment type="caution">
    <text evidence="5">The sequence shown here is derived from an EMBL/GenBank/DDBJ whole genome shotgun (WGS) entry which is preliminary data.</text>
</comment>
<dbReference type="GO" id="GO:0004888">
    <property type="term" value="F:transmembrane signaling receptor activity"/>
    <property type="evidence" value="ECO:0007669"/>
    <property type="project" value="TreeGrafter"/>
</dbReference>
<evidence type="ECO:0000259" key="4">
    <source>
        <dbReference type="PROSITE" id="PS50835"/>
    </source>
</evidence>
<dbReference type="EMBL" id="SUNJ01005146">
    <property type="protein sequence ID" value="TPP63862.1"/>
    <property type="molecule type" value="Genomic_DNA"/>
</dbReference>
<feature type="region of interest" description="Disordered" evidence="3">
    <location>
        <begin position="4988"/>
        <end position="5030"/>
    </location>
</feature>
<dbReference type="PANTHER" id="PTHR11481:SF60">
    <property type="entry name" value="IG-LIKE DOMAIN-CONTAINING PROTEIN"/>
    <property type="match status" value="1"/>
</dbReference>
<feature type="compositionally biased region" description="Polar residues" evidence="3">
    <location>
        <begin position="4925"/>
        <end position="4938"/>
    </location>
</feature>
<protein>
    <recommendedName>
        <fullName evidence="4">Ig-like domain-containing protein</fullName>
    </recommendedName>
</protein>
<dbReference type="InterPro" id="IPR003599">
    <property type="entry name" value="Ig_sub"/>
</dbReference>
<keyword evidence="6" id="KW-1185">Reference proteome</keyword>
<dbReference type="Proteomes" id="UP000316759">
    <property type="component" value="Unassembled WGS sequence"/>
</dbReference>
<dbReference type="PANTHER" id="PTHR11481">
    <property type="entry name" value="IMMUNOGLOBULIN FC RECEPTOR"/>
    <property type="match status" value="1"/>
</dbReference>
<dbReference type="InterPro" id="IPR050488">
    <property type="entry name" value="Ig_Fc_receptor"/>
</dbReference>
<dbReference type="GO" id="GO:0009897">
    <property type="term" value="C:external side of plasma membrane"/>
    <property type="evidence" value="ECO:0007669"/>
    <property type="project" value="TreeGrafter"/>
</dbReference>
<evidence type="ECO:0000313" key="5">
    <source>
        <dbReference type="EMBL" id="TPP63862.1"/>
    </source>
</evidence>
<dbReference type="InterPro" id="IPR007110">
    <property type="entry name" value="Ig-like_dom"/>
</dbReference>
<dbReference type="SMART" id="SM00409">
    <property type="entry name" value="IG"/>
    <property type="match status" value="5"/>
</dbReference>
<organism evidence="5 6">
    <name type="scientific">Fasciola gigantica</name>
    <name type="common">Giant liver fluke</name>
    <dbReference type="NCBI Taxonomy" id="46835"/>
    <lineage>
        <taxon>Eukaryota</taxon>
        <taxon>Metazoa</taxon>
        <taxon>Spiralia</taxon>
        <taxon>Lophotrochozoa</taxon>
        <taxon>Platyhelminthes</taxon>
        <taxon>Trematoda</taxon>
        <taxon>Digenea</taxon>
        <taxon>Plagiorchiida</taxon>
        <taxon>Echinostomata</taxon>
        <taxon>Echinostomatoidea</taxon>
        <taxon>Fasciolidae</taxon>
        <taxon>Fasciola</taxon>
    </lineage>
</organism>
<evidence type="ECO:0000256" key="3">
    <source>
        <dbReference type="SAM" id="MobiDB-lite"/>
    </source>
</evidence>
<keyword evidence="1" id="KW-0732">Signal</keyword>
<feature type="compositionally biased region" description="Polar residues" evidence="3">
    <location>
        <begin position="5011"/>
        <end position="5030"/>
    </location>
</feature>
<accession>A0A504YPA3</accession>
<evidence type="ECO:0000313" key="6">
    <source>
        <dbReference type="Proteomes" id="UP000316759"/>
    </source>
</evidence>
<feature type="region of interest" description="Disordered" evidence="3">
    <location>
        <begin position="4914"/>
        <end position="4957"/>
    </location>
</feature>
<evidence type="ECO:0000256" key="1">
    <source>
        <dbReference type="ARBA" id="ARBA00022729"/>
    </source>
</evidence>
<sequence length="5848" mass="663495">MDFCREIGRGGHYSKPESLAKLISTPEIHNVHYSDFNRTIFYAPEFEDVELTVLHWDNKQTNFGVFTYNKPDKHSWATDVRAKQYSRYGSSGEENIKHFTETVQLHYRFEGHIYKTSFRIRIDRTTEALSVILNEYVEPIHNLVRNWLNQEQEYFNPKYVEAAFRVVRVASTRRAIYKTGDNLVFPFNSEALELDGLIECFVQHGDERFERTERMELSKTNRKVTMNNLQVSDSGLYTCERGGRPIVGKVYVIVLPRLQDVAIYINRLVLEPQDPQKSNVEQDELGRPFLRLDEKMVVNCVYYLSKGLDNFRGMKFEQSGGSKITWKLLRESRTDKPNYMFMWIHSYASDQMYVKGRVIIYHVACAHDYQPDQYIVRHNGSLDGYQTKLTQKAEVVVSLFPPPVIIPWGISTNHPEVTDALLNGETTNPNLGSFSMTPERKSKEGILSGSFYSMHYRVGGWTRAWILLNVNNQIEEDKCSLLSTVLKPEEHKSLFDRSEIQKHYGAFILTNNTFSCCIPLNAIGFLITAFNTERIGIEPVELEQVYIRSLKEVVKERLKSSDSGAMNSVTPHENSAVSHRLVRIQVGWQATVYRGSQIEMFWDARSTTNQQPRCEYQMDHSQKWSPLSNEFKVQKLDNIPFYKLYKSTAALTDSGRYKCFGLEEQTMVNPVRTLAVIPKSEDIEIEVDYEKIVKGSNGSLLILSGQEMTARCSIEFSKGFQAKFSHSFSYETLNQLSGTYLQLKTKFLTEMRLTRDQLYGFERKYFTIAPAPGDYLNETIIFYNISLSKRTRDAYDLMSEDEIVVLSSSLRIPIKGRLHPKVLSQLTKSDQDNLEKELRAQMSANTETALLDANRAPVSFLESSVKLQFTIFAGIPKGKAKLWLTYQQAERTNLEECVPVNVKDLASFSKELRVTDVYKKVAGTNFQQLNFHCIFLNQHTGLILAIFNAYDHTVSIEEEENVFKHKLKEQLLKVKSVQSGGDVSDLSKKVKTEPIRVSVRLKVGWKAILRIGDKMLLLGRYSKRLEGAVTCVKRTSEDDRTVGQEVTSVHKMSDEVKGFTLVKQPVKYSDSGVYECKDNDCKDCKFESGLTPRNVHILPNDEMLSVMLNHKTLTSSGPFEANFDQCFRGRHPYLFTEQSASVRCASPKSEFALMKPTVNLIYQMFDTTLHKLVNLKSAKEAESQTTIDGKSYYITGFTIQAPTPDELKGDLRLTCQFVYDKIRPIGNDMSGFTLPVVMEKKRDLGAKLLLSPRIFDEFIVSDKPKLLDNHLHRDTHSPLSAEIFHKSGSKNALMEDNVRISVLHGLGVPRGHSFAFTVYESEGLHKDDCFLNEAIRLTASNTPMIVKEHSSYRKSKGANYENATFTCTVQPEHIALVLVVFNVFNENELEVKKSLVNSILDNVKLWLKKPSSTEAKQLQTNVNTRADWRVQRLSIGWHGSVALNTRWKMLVAHQWFTQRGGRLQRFRFICYYQTEITSKKEERFNEFTDSLVYFEPEQPARLSDSGIYHCVYMPCTGQCDAHILAAHRRLLVLPNQDALQLYINLNKLNMDEPLKTEWNEYTEQRAPIVRVAEQVFVYCQFQHVPGMASKEKFSFSVTMQNPTLTDRSRSLTFQKQSEPKDNTTFYTAGFVVDGPKAGQFYDPVTIRCRVDYDDSIFDQKDLRKKKMIEPLVKASSVTFAELILPNIYNTEIKASNEELEYSLQHAKNNIESKADYLHSTTKSTLNEGIFKISTLVSLGVPRGEVLVQLMFEINSKMTSDLCIITSNKNVASDQLPVSVKNRLTKKELGTESFAHLIPPGSPGSSECELLVSAQEGKFQFDFESIGTETKNNQRLYSYRLTAPKMMEFKGLVKLVCRWTYTVGNINPPDVAGILDPILIESVKLIEVRAFAHPAVYPKYTISTDENIQMKLRDLEKPIQSPSDFHSRKSGTRILENVHQINLIASLGYPRGSLTMWTMFSQREHEMISEPCRLNNLQNLNNQTLPEELKDPNAHHNIVNASFHCVLKPEHTVLSYVVHNSPGAEANTKAVEESILSELKSVAFICSSRPNNVNQLDWKIPFGSFANYGLTKLDIGWFASQNTGSNVSMLGFGGTQAEDQVICYYQYDETHWPPFQIAHDIKFTRIENSFGFRLDKEHIEFSDSGIYSCNVSATCHKCPPTIGFVPRKLTVLPSSSILRIYVNQDLFNSVEAVKDNYKRCTLEDIPCILAAESIFVHCVYSQPRGVKFVPKLTFTTKMIDIQNNETENLSGTFLRKKILEQRHGSLVIHSYRVIAPKSPDVFGPLECSCSLLFENIKLARSDMKTDIPVINLNKSRRIHIDVRLKPVIFEKHTVANRGDMQHSLRDQTANSVTNAFVFHKTALKSSILEGWFSATYFVHLGIPKGIAKAYLLYQSNAFIQPDNCIVNYEERNQTALPEEISQSDFYTEARGANFYRINVRCAISPRQITFIFFALNSFDFQTSVAFVERSFLKSVYRTIENWLRNPADTTDTPFETTPSSSVTYQMVRLRVGWRGSLVEGEPIVLFGVLGSEDDGKPMCFRQKTMEAEKKEIDTGDGKFMILLNRELSSFELIKSAAELPDAGFYFCLVLDCETCTSQKQNTARQLLVFSKNIDMKISVSHVPFEQNDLCRDAFTQVDSESTYVYTGQKVVFHCIYELPSPASSSPLVEFLLTEQKPNTISHISHPFGKSIVREITSDNVIHNCTSYIMTIPLELHDASQLFMHCKFSSNYQPSNIDVNRLVHHTTFSLSRPIKHKRPRAPKIDQSSVQTNYVELTRILKHGYIRSANHIMFRMNTNMKRIPEGLLNGSFLVDVGSPVGESKVWTLFWNNSDLIGDPCQMNTTRAEPNADFISIEFICPVQPHNVALLLYALNTLDYQTSCKPLSTTILPIVINSVRQWISDNISQTDNSDRVLKTPAQLVGDYYLVRIRVGWNSVVRVGDSVSMFGRFESNSQQNVQCYHRYTVNDEQIKVKLLIDTSKDKGIFWTHKSQIHYTDSGLYECKILDCDSVPRCVGVPERQLIVLPSSSILRIRMHSQLDVRLSGQQCRMGKDAPVKPGDKLTVSCLYPIALGLPIKLRHSILHGNAKTGTERTVSNLVVTVVKQGTHEELNVSGVVQMPQSIGGLQLWNVSCQLAYDAYNVSDGLVETVFGSTVKVTKRLQLFIPNEPKLLWRSIETDQKSMTGTLKSADATCANRDSFLRTDTGSRLEEGLLNVAFVVDRGAPEGWPLIWLIYRKDEALFSDPCLSVRQQRISRLPQEYGSAVDAMNVSATCILQPEHVALFIGVVNIPGTDLNKTSVETELESSVTSDVANWLQGEESNRSHLANTRCFNLDFRMMRLHVGWRASVNLGSPVIMQGRLRGSRREEIKCYYRKNTDDKFQLISRPFILTENVLLDHVSLKISKSEYMDTGIYHCNATARSTVITSTVIGTRKLLVLPAQTSVKCSLTLDEEGNTFVSDRQRQTDGIPYLLSNHTAFAHCDRDPVLESIYHPKPKFHYGMTNAKTKTMQDLTSTELGQRRTSTRRTFQIVAVEARYYTGMLRITCSSAFTKLSESLDVVKRNDSMVVECYNEVKRDVRILETRGSRIILSVTHAATSAVEPINNRLIEALNPINFTSILPNFSGGESCETCHPQWDDPALRIKRGAIFNMICQAVGNVIESRPRLIATTAQVVLDPQNTDNTVFCIQRQGDPEPQLLDAVNYAWAQLTVIEPVVRGVRIVVKHWPNMTTKAALFQCQAVGFIPGMEIMLLFKPGLQAGRNRPEVYHVIGRERIKFTAIGNSKLVSFPWLEISSGMDEAQFLCLLWPWERSKQNLKFLTTLPSSTRIFVSGPVTNLLIIPNCPTAPKIRFKPDLDRGSYQNKTRLDMVCEGTATANALPFKLYYLASTFSIILCSHHSVGNQSFHDTLETEVPCSFASHRDVHCDQLIASDAQNQIYYPNRCTYTYRNDVNNLFRRIELTVTMLRERDFGARVFCEVIDSYSARSTSDESTIDLRSDVRTVVFSMPTQIVHFFFKPDDEMWTCKAAAFPFPQVGMIEVVRTSSVWLQKQLDYYESVLNFTQPQILHSFLLPKRKLINLNYTITVSFVPSFMIPGGLREGQIKLRCSMGDVQRELNTVIANRSEPVEPITRVPSVPGVGKSMHFTCAFSLLSPELSSVVLLRQIRSAWLTFDISVSSVLLLQEQSRRYKRIPDRQLRMKGMGLWRPGSLGSTVIMTANESNKNAISLTISKSKEFDAGVYYCTSFTINKTFSLTPPFKQLVLGKDKQTAFAMRKLSDPRNMWLKESASVQLGEPLLFRCIFWTTNPSNRRMTEFSIRSESGPVVGNRTTYASPHRSSIIIQMIDERIKPHEIGQLEERKCAFVDQFGLSQKQIRRIEVKCEKPTLTWEPKDKQSYLSSDILTCHLMSGCENAEIRWSWVAGPIPQLTFERDRFPVNRVGQNGSKLVLSMLPRGGNYQFRCTVSCYCANQPLSSAIQVGILVGPDSATDDLLAAEEAFHIQEQLKSMEASERTSDFGMASRSDLISGDNIADLTLTDEQKRSVEAKSWEEMVMQDESVDKLVDPLVREVWTKIASENKQKRDLKQLGPYSTESWMDVEQIENNIDSLGQNQYMDQVHKRRATFEDLTLEQSTVEKENQIGFIGTLSPRIYDGLKQDRRRTKTTRQDTGWSSDETLLGETVESISSRIPDHDVYGVADQGVGKSGDRRMLGPGIDSSSHPIRRQKDLPGVILRPQGTFGTPSSIDALRHRAGQLSPVNLFGERGSGEDEGLTPREQALTESRIPSSMRMQQMYGQSSRQRFGSSRDSSEFTIGAFIPEELQNLLADHDLRDPSRRRRRVPFAGRVFLSQNLNRKQWHRLNFPIIANDQMTDRLAELKRGRISLAIDQPGSDIIRRRVGEVSDILDSDQLADEHSTRVYRSVPADGRKMSSETSAQQRKSQISRIGTRKPGQAGSEPDEMDLSSPIEMFSKSSGEAGMWPTNLADSAKLGRISRRKPYSDARQSVLDGSERDGIDLPSSTDMFSTSSGDTESFPSTLITRGQSAAIFPSKYSAIREGYSGLMQDYSADHSLSTRGKSKTRGIESLTFRDLNDNGVESPFDLIDIRQLGKLVPHGGRRGPPSSQTDRMKEYESQTIVGRGYLPSNFFTRSGADTVVDNKDPYEMASKLTTSARTDPVSQPMTATHYSEFQRFHVPRTALEHEPDFFDRSIEHRIGTRAKSHHAGGDVKPTAQQHPYDSSYLDSIYRDKPLELWKQLGYPSETGYLRSLEGVSRMMDGASRTEIELEGLLTTVKTPWWYDGRSKAFRFSHARRTSGLSDKQSKMDEISARVALSLRATVPLSEYNAIQYNVNQFTPQSTRFTPTDMKLNTMHEYWPVDHMEIGMGSAPVTWNNYLSSVRVRQTETSQPSEKATKVQSIRSVVVEPNPARIPGIVTVRCPSTVSSHATDYRPVAVTWIRMPSADKYQKGNHEEIIHFSLQSRMVKTISTRDRMGTRSYIYPPQKWSDSHTLDIVGLVPGDYGFYACVTTFSSQIDSDLNLNITKQSEFPLCVLSANEPPILILTRNSTGERNETCHPPNTAILIECRATAYRVICEKADQDAFGMRLIDTILTAHIHAPISRGKAYTTEITNEIIKMNPLELPDDSAASEYKLIKRWSLTVKEEYDRAYLTCHVKPKVNRIPPSGVSYIKWLHNQFNEIRSSRFSLRSGASQICVSSKAQGIRIDPKPVKKMKNGSIGILEVHTNQVVTCTIYDTIEEQPEFIIYPILPGKSKEAQSLGLMGMDSWLNKADYPLQWRHYSEKRRTRVFIPSRGFNSTEHLMICNSKSGTLNEVSCRLLMLRYVKVPIFVVLIWLKRR</sequence>
<keyword evidence="2" id="KW-1015">Disulfide bond</keyword>
<proteinExistence type="predicted"/>
<feature type="region of interest" description="Disordered" evidence="3">
    <location>
        <begin position="4690"/>
        <end position="4717"/>
    </location>
</feature>
<dbReference type="GO" id="GO:0006955">
    <property type="term" value="P:immune response"/>
    <property type="evidence" value="ECO:0007669"/>
    <property type="project" value="TreeGrafter"/>
</dbReference>
<dbReference type="PROSITE" id="PS50835">
    <property type="entry name" value="IG_LIKE"/>
    <property type="match status" value="1"/>
</dbReference>
<name>A0A504YPA3_FASGI</name>
<dbReference type="OrthoDB" id="6269336at2759"/>
<evidence type="ECO:0000256" key="2">
    <source>
        <dbReference type="ARBA" id="ARBA00023157"/>
    </source>
</evidence>
<reference evidence="5 6" key="1">
    <citation type="submission" date="2019-04" db="EMBL/GenBank/DDBJ databases">
        <title>Annotation for the trematode Fasciola gigantica.</title>
        <authorList>
            <person name="Choi Y.-J."/>
        </authorList>
    </citation>
    <scope>NUCLEOTIDE SEQUENCE [LARGE SCALE GENOMIC DNA]</scope>
    <source>
        <strain evidence="5">Uganda_cow_1</strain>
    </source>
</reference>
<gene>
    <name evidence="5" type="ORF">FGIG_10317</name>
</gene>
<dbReference type="GO" id="GO:0007166">
    <property type="term" value="P:cell surface receptor signaling pathway"/>
    <property type="evidence" value="ECO:0007669"/>
    <property type="project" value="TreeGrafter"/>
</dbReference>